<evidence type="ECO:0000313" key="5">
    <source>
        <dbReference type="Proteomes" id="UP000247689"/>
    </source>
</evidence>
<dbReference type="Gene3D" id="3.30.420.150">
    <property type="entry name" value="Exopolyphosphatase. Domain 2"/>
    <property type="match status" value="1"/>
</dbReference>
<dbReference type="Pfam" id="PF21447">
    <property type="entry name" value="Ppx-GppA_III"/>
    <property type="match status" value="1"/>
</dbReference>
<name>A0A318D2N0_9GAMM</name>
<organism evidence="4 5">
    <name type="scientific">Kangiella spongicola</name>
    <dbReference type="NCBI Taxonomy" id="796379"/>
    <lineage>
        <taxon>Bacteria</taxon>
        <taxon>Pseudomonadati</taxon>
        <taxon>Pseudomonadota</taxon>
        <taxon>Gammaproteobacteria</taxon>
        <taxon>Kangiellales</taxon>
        <taxon>Kangiellaceae</taxon>
        <taxon>Kangiella</taxon>
    </lineage>
</organism>
<comment type="caution">
    <text evidence="4">The sequence shown here is derived from an EMBL/GenBank/DDBJ whole genome shotgun (WGS) entry which is preliminary data.</text>
</comment>
<dbReference type="InterPro" id="IPR003695">
    <property type="entry name" value="Ppx_GppA_N"/>
</dbReference>
<keyword evidence="5" id="KW-1185">Reference proteome</keyword>
<dbReference type="PANTHER" id="PTHR30005">
    <property type="entry name" value="EXOPOLYPHOSPHATASE"/>
    <property type="match status" value="1"/>
</dbReference>
<dbReference type="PANTHER" id="PTHR30005:SF14">
    <property type="entry name" value="EXOPOLYPHOSPHATASE"/>
    <property type="match status" value="1"/>
</dbReference>
<dbReference type="PIRSF" id="PIRSF001267">
    <property type="entry name" value="Pyrophosphatase_GppA_Ppx"/>
    <property type="match status" value="1"/>
</dbReference>
<dbReference type="OrthoDB" id="9793035at2"/>
<dbReference type="EMBL" id="QICH01000002">
    <property type="protein sequence ID" value="PXF63073.1"/>
    <property type="molecule type" value="Genomic_DNA"/>
</dbReference>
<accession>A0A318D2N0</accession>
<dbReference type="Pfam" id="PF02541">
    <property type="entry name" value="Ppx-GppA"/>
    <property type="match status" value="1"/>
</dbReference>
<dbReference type="GO" id="GO:0006798">
    <property type="term" value="P:polyphosphate catabolic process"/>
    <property type="evidence" value="ECO:0007669"/>
    <property type="project" value="TreeGrafter"/>
</dbReference>
<dbReference type="CDD" id="cd24053">
    <property type="entry name" value="ASKHA_NBD_EcPPX-GppA-like"/>
    <property type="match status" value="1"/>
</dbReference>
<dbReference type="SUPFAM" id="SSF53067">
    <property type="entry name" value="Actin-like ATPase domain"/>
    <property type="match status" value="2"/>
</dbReference>
<dbReference type="RefSeq" id="WP_110200876.1">
    <property type="nucleotide sequence ID" value="NZ_QICH01000002.1"/>
</dbReference>
<dbReference type="GO" id="GO:0004309">
    <property type="term" value="F:exopolyphosphatase activity"/>
    <property type="evidence" value="ECO:0007669"/>
    <property type="project" value="TreeGrafter"/>
</dbReference>
<evidence type="ECO:0000259" key="3">
    <source>
        <dbReference type="Pfam" id="PF21447"/>
    </source>
</evidence>
<evidence type="ECO:0000313" key="4">
    <source>
        <dbReference type="EMBL" id="PXF63073.1"/>
    </source>
</evidence>
<dbReference type="InterPro" id="IPR043129">
    <property type="entry name" value="ATPase_NBD"/>
</dbReference>
<dbReference type="InterPro" id="IPR048950">
    <property type="entry name" value="Ppx_GppA_C"/>
</dbReference>
<evidence type="ECO:0000259" key="2">
    <source>
        <dbReference type="Pfam" id="PF02541"/>
    </source>
</evidence>
<dbReference type="Gene3D" id="1.10.3210.10">
    <property type="entry name" value="Hypothetical protein af1432"/>
    <property type="match status" value="1"/>
</dbReference>
<protein>
    <submittedName>
        <fullName evidence="4">Phosphatase</fullName>
    </submittedName>
</protein>
<feature type="domain" description="Ppx/GppA phosphatase C-terminal" evidence="3">
    <location>
        <begin position="324"/>
        <end position="498"/>
    </location>
</feature>
<dbReference type="AlphaFoldDB" id="A0A318D2N0"/>
<dbReference type="FunFam" id="3.30.420.40:FF:000023">
    <property type="entry name" value="Guanosine-5'-triphosphate,3'-diphosphate pyrophosphatase"/>
    <property type="match status" value="1"/>
</dbReference>
<dbReference type="InterPro" id="IPR030673">
    <property type="entry name" value="PyroPPase_GppA_Ppx"/>
</dbReference>
<evidence type="ECO:0000256" key="1">
    <source>
        <dbReference type="ARBA" id="ARBA00022801"/>
    </source>
</evidence>
<keyword evidence="1" id="KW-0378">Hydrolase</keyword>
<dbReference type="InterPro" id="IPR050273">
    <property type="entry name" value="GppA/Ppx_hydrolase"/>
</dbReference>
<dbReference type="SUPFAM" id="SSF109604">
    <property type="entry name" value="HD-domain/PDEase-like"/>
    <property type="match status" value="1"/>
</dbReference>
<gene>
    <name evidence="4" type="ORF">DL796_06370</name>
</gene>
<feature type="domain" description="Ppx/GppA phosphatase N-terminal" evidence="2">
    <location>
        <begin position="38"/>
        <end position="317"/>
    </location>
</feature>
<dbReference type="Proteomes" id="UP000247689">
    <property type="component" value="Unassembled WGS sequence"/>
</dbReference>
<sequence>MSALTNKVLETDSSSLEPVVPLQFAALDLGSNSFHLAVAEFDGHTLRVISRLKEKVQLAAGLDKDGLLSAEAIERGLNCLKLFSDRIQDIAPEYVAIVGTYTLRKAQNAADFIKQAESILNHPIDILPGREEARLIYDGVSHNHPDLKRALVIDIGGGSTEVILGENFTSEILDSLEVGCVTTKKCFPNNQITEENFNKAIINASIAISEVKKFYRSESWDHCLGSSGSIESIYNVLESLGLTQGVITLEHLKFLKQKLIEIGDFEKVDFSVLTESRKSTFACGVAILYAIFETLGIDKMHVANASLREGLLLELVEELKGNDIRHQTAQSLMNRFNVDQEHAKQVQQSAQCIFDQVADFWGVYDPIYKNYLDWACQLHEIGLSISFSKLRMHSAYIVRYGDMPGFSQQTKDSLAAIIANQKKKLHIDELDNKYDPKEALLSVVQILRLAIIFNVKRDSHNIQDLEFIAGDNHQLLIRIPKSWADEQQLIIAELQRESAYWDYHKIQLAIEIDHSQ</sequence>
<dbReference type="Gene3D" id="3.30.420.40">
    <property type="match status" value="1"/>
</dbReference>
<reference evidence="4 5" key="1">
    <citation type="submission" date="2018-05" db="EMBL/GenBank/DDBJ databases">
        <title>Kangiella spongicola genome sequence.</title>
        <authorList>
            <person name="Maclea K.S."/>
            <person name="Goen A.E."/>
            <person name="Kelley C."/>
            <person name="Underriner A."/>
            <person name="Silverwood T."/>
            <person name="Trachtenberg A.M."/>
        </authorList>
    </citation>
    <scope>NUCLEOTIDE SEQUENCE [LARGE SCALE GENOMIC DNA]</scope>
    <source>
        <strain evidence="4 5">ATCC BAA-2076</strain>
    </source>
</reference>
<proteinExistence type="predicted"/>